<keyword evidence="2" id="KW-0456">Lyase</keyword>
<dbReference type="InterPro" id="IPR017823">
    <property type="entry name" value="CruF"/>
</dbReference>
<name>A0ABU8TVB4_METWO</name>
<feature type="transmembrane region" description="Helical" evidence="1">
    <location>
        <begin position="64"/>
        <end position="90"/>
    </location>
</feature>
<accession>A0ABU8TVB4</accession>
<dbReference type="PANTHER" id="PTHR39419">
    <property type="entry name" value="SLL0814 PROTEIN"/>
    <property type="match status" value="1"/>
</dbReference>
<sequence>MILLPGKLNLKSAVILFTGLILATVSYFVVNVNISGYSIISVLFIMALAVPSFLAIIRGMDGRGVILILILGVYAIVLETIAIITGFPYSGFHYTGIIGLKLLGYTPFTVPFAWLPIFLGCAYLAKESVDGLPGFLLLTAVLAVLCDMVIDPMAVALRFWVWDNPGIFYGVPLQNFAGWLLTGFLAALILLAVLRDGFREMPEGSVSSLYLIMCFWTAASLFTGLEVPFITGTVIITLILYRTGLRLW</sequence>
<feature type="transmembrane region" description="Helical" evidence="1">
    <location>
        <begin position="102"/>
        <end position="123"/>
    </location>
</feature>
<gene>
    <name evidence="2" type="primary">cruF</name>
    <name evidence="2" type="ORF">U2150_05805</name>
</gene>
<evidence type="ECO:0000256" key="1">
    <source>
        <dbReference type="SAM" id="Phobius"/>
    </source>
</evidence>
<keyword evidence="3" id="KW-1185">Reference proteome</keyword>
<dbReference type="RefSeq" id="WP_238337949.1">
    <property type="nucleotide sequence ID" value="NZ_JAXUHJ010000009.1"/>
</dbReference>
<feature type="transmembrane region" description="Helical" evidence="1">
    <location>
        <begin position="36"/>
        <end position="57"/>
    </location>
</feature>
<dbReference type="EC" id="4.2.1.161" evidence="2"/>
<proteinExistence type="predicted"/>
<feature type="transmembrane region" description="Helical" evidence="1">
    <location>
        <begin position="206"/>
        <end position="223"/>
    </location>
</feature>
<evidence type="ECO:0000313" key="3">
    <source>
        <dbReference type="Proteomes" id="UP001369247"/>
    </source>
</evidence>
<keyword evidence="1" id="KW-0472">Membrane</keyword>
<dbReference type="InterPro" id="IPR007354">
    <property type="entry name" value="CruF-like"/>
</dbReference>
<comment type="caution">
    <text evidence="2">The sequence shown here is derived from an EMBL/GenBank/DDBJ whole genome shotgun (WGS) entry which is preliminary data.</text>
</comment>
<dbReference type="Pfam" id="PF04240">
    <property type="entry name" value="Caroten_synth"/>
    <property type="match status" value="1"/>
</dbReference>
<dbReference type="GeneID" id="58978002"/>
<keyword evidence="1" id="KW-0812">Transmembrane</keyword>
<dbReference type="NCBIfam" id="TIGR03460">
    <property type="entry name" value="crt_membr_arch"/>
    <property type="match status" value="1"/>
</dbReference>
<dbReference type="EMBL" id="JAXUHJ010000009">
    <property type="protein sequence ID" value="MEJ8543002.1"/>
    <property type="molecule type" value="Genomic_DNA"/>
</dbReference>
<reference evidence="2 3" key="1">
    <citation type="submission" date="2023-12" db="EMBL/GenBank/DDBJ databases">
        <title>Phenotypic and Genomic Characterization of Methanothermobacter wolfeii Strain BSEL, a CO2-Capturing Archaeon with Minimal Nutrient Requirements.</title>
        <authorList>
            <person name="Ale Enriquez F."/>
            <person name="Ahring B.K."/>
        </authorList>
    </citation>
    <scope>NUCLEOTIDE SEQUENCE [LARGE SCALE GENOMIC DNA]</scope>
    <source>
        <strain evidence="2 3">BSEL-1</strain>
    </source>
</reference>
<keyword evidence="1" id="KW-1133">Transmembrane helix</keyword>
<feature type="transmembrane region" description="Helical" evidence="1">
    <location>
        <begin position="12"/>
        <end position="30"/>
    </location>
</feature>
<feature type="transmembrane region" description="Helical" evidence="1">
    <location>
        <begin position="135"/>
        <end position="156"/>
    </location>
</feature>
<feature type="transmembrane region" description="Helical" evidence="1">
    <location>
        <begin position="176"/>
        <end position="194"/>
    </location>
</feature>
<organism evidence="2 3">
    <name type="scientific">Methanothermobacter wolfeii</name>
    <name type="common">Methanobacterium wolfei</name>
    <dbReference type="NCBI Taxonomy" id="145261"/>
    <lineage>
        <taxon>Archaea</taxon>
        <taxon>Methanobacteriati</taxon>
        <taxon>Methanobacteriota</taxon>
        <taxon>Methanomada group</taxon>
        <taxon>Methanobacteria</taxon>
        <taxon>Methanobacteriales</taxon>
        <taxon>Methanobacteriaceae</taxon>
        <taxon>Methanothermobacter</taxon>
    </lineage>
</organism>
<dbReference type="Proteomes" id="UP001369247">
    <property type="component" value="Unassembled WGS sequence"/>
</dbReference>
<dbReference type="GO" id="GO:0016829">
    <property type="term" value="F:lyase activity"/>
    <property type="evidence" value="ECO:0007669"/>
    <property type="project" value="UniProtKB-KW"/>
</dbReference>
<evidence type="ECO:0000313" key="2">
    <source>
        <dbReference type="EMBL" id="MEJ8543002.1"/>
    </source>
</evidence>
<dbReference type="PANTHER" id="PTHR39419:SF1">
    <property type="entry name" value="SLL0814 PROTEIN"/>
    <property type="match status" value="1"/>
</dbReference>
<protein>
    <submittedName>
        <fullName evidence="2">Bisanhydrobacterioruberin hydratase CruF</fullName>
        <ecNumber evidence="2">4.2.1.161</ecNumber>
    </submittedName>
</protein>